<evidence type="ECO:0000256" key="5">
    <source>
        <dbReference type="ARBA" id="ARBA00013189"/>
    </source>
</evidence>
<comment type="similarity">
    <text evidence="4 9">Belongs to the NAD(P)-dependent epimerase/dehydratase family.</text>
</comment>
<comment type="cofactor">
    <cofactor evidence="2 9">
        <name>NAD(+)</name>
        <dbReference type="ChEBI" id="CHEBI:57540"/>
    </cofactor>
</comment>
<dbReference type="Gene3D" id="3.90.25.10">
    <property type="entry name" value="UDP-galactose 4-epimerase, domain 1"/>
    <property type="match status" value="1"/>
</dbReference>
<dbReference type="UniPathway" id="UPA00214"/>
<dbReference type="CDD" id="cd05247">
    <property type="entry name" value="UDP_G4E_1_SDR_e"/>
    <property type="match status" value="1"/>
</dbReference>
<gene>
    <name evidence="11" type="ordered locus">Slin_5839</name>
</gene>
<dbReference type="InterPro" id="IPR005886">
    <property type="entry name" value="UDP_G4E"/>
</dbReference>
<protein>
    <recommendedName>
        <fullName evidence="6 9">UDP-glucose 4-epimerase</fullName>
        <ecNumber evidence="5 9">5.1.3.2</ecNumber>
    </recommendedName>
</protein>
<dbReference type="AlphaFoldDB" id="D2QSM2"/>
<name>D2QSM2_SPILD</name>
<dbReference type="SUPFAM" id="SSF51735">
    <property type="entry name" value="NAD(P)-binding Rossmann-fold domains"/>
    <property type="match status" value="1"/>
</dbReference>
<feature type="domain" description="NAD(P)-binding" evidence="10">
    <location>
        <begin position="11"/>
        <end position="334"/>
    </location>
</feature>
<dbReference type="InterPro" id="IPR036291">
    <property type="entry name" value="NAD(P)-bd_dom_sf"/>
</dbReference>
<dbReference type="PANTHER" id="PTHR43725:SF47">
    <property type="entry name" value="UDP-GLUCOSE 4-EPIMERASE"/>
    <property type="match status" value="1"/>
</dbReference>
<dbReference type="RefSeq" id="WP_012930294.1">
    <property type="nucleotide sequence ID" value="NC_013730.1"/>
</dbReference>
<evidence type="ECO:0000313" key="12">
    <source>
        <dbReference type="Proteomes" id="UP000002028"/>
    </source>
</evidence>
<dbReference type="EMBL" id="CP001769">
    <property type="protein sequence ID" value="ADB41804.1"/>
    <property type="molecule type" value="Genomic_DNA"/>
</dbReference>
<keyword evidence="7 9" id="KW-0520">NAD</keyword>
<reference evidence="11 12" key="1">
    <citation type="journal article" date="2010" name="Stand. Genomic Sci.">
        <title>Complete genome sequence of Spirosoma linguale type strain (1).</title>
        <authorList>
            <person name="Lail K."/>
            <person name="Sikorski J."/>
            <person name="Saunders E."/>
            <person name="Lapidus A."/>
            <person name="Glavina Del Rio T."/>
            <person name="Copeland A."/>
            <person name="Tice H."/>
            <person name="Cheng J.-F."/>
            <person name="Lucas S."/>
            <person name="Nolan M."/>
            <person name="Bruce D."/>
            <person name="Goodwin L."/>
            <person name="Pitluck S."/>
            <person name="Ivanova N."/>
            <person name="Mavromatis K."/>
            <person name="Ovchinnikova G."/>
            <person name="Pati A."/>
            <person name="Chen A."/>
            <person name="Palaniappan K."/>
            <person name="Land M."/>
            <person name="Hauser L."/>
            <person name="Chang Y.-J."/>
            <person name="Jeffries C.D."/>
            <person name="Chain P."/>
            <person name="Brettin T."/>
            <person name="Detter J.C."/>
            <person name="Schuetze A."/>
            <person name="Rohde M."/>
            <person name="Tindall B.J."/>
            <person name="Goeker M."/>
            <person name="Bristow J."/>
            <person name="Eisen J.A."/>
            <person name="Markowitz V."/>
            <person name="Hugenholtz P."/>
            <person name="Kyrpides N.C."/>
            <person name="Klenk H.-P."/>
            <person name="Chen F."/>
        </authorList>
    </citation>
    <scope>NUCLEOTIDE SEQUENCE [LARGE SCALE GENOMIC DNA]</scope>
    <source>
        <strain evidence="12">ATCC 33905 / DSM 74 / LMG 10896 / Claus 1</strain>
    </source>
</reference>
<dbReference type="InterPro" id="IPR016040">
    <property type="entry name" value="NAD(P)-bd_dom"/>
</dbReference>
<evidence type="ECO:0000259" key="10">
    <source>
        <dbReference type="Pfam" id="PF16363"/>
    </source>
</evidence>
<evidence type="ECO:0000256" key="3">
    <source>
        <dbReference type="ARBA" id="ARBA00004947"/>
    </source>
</evidence>
<comment type="subunit">
    <text evidence="9">Homodimer.</text>
</comment>
<dbReference type="Pfam" id="PF16363">
    <property type="entry name" value="GDP_Man_Dehyd"/>
    <property type="match status" value="1"/>
</dbReference>
<keyword evidence="12" id="KW-1185">Reference proteome</keyword>
<dbReference type="GO" id="GO:0006012">
    <property type="term" value="P:galactose metabolic process"/>
    <property type="evidence" value="ECO:0007669"/>
    <property type="project" value="UniProtKB-UniPathway"/>
</dbReference>
<dbReference type="STRING" id="504472.Slin_5839"/>
<sequence length="343" mass="37057">MTLSGNSPKILVTGGAGFIGSHTVVSLVNAGFEPVIIDDFSNSERSALDGLRAILGRDVTCYPVNCNDAEIMADIFRKEAPIGVIHFAANKAVGESVAKPLKYYRNNLDPLMLLLELMPQFSVQNFVFSSSCTVYGQPAQLPVTEETPRLPAQSPYGNTKAIGEDIIRDAIAAQIPVKALALRYFNPIGAHPSAEIGELPLGVPANLVPFITQTAAGIRPSLTVYGDDYNTPDGTCIRDYIDVGDLADAHVQALKKLIEAPAGASYDVINIGTGRGETVLNVIRTFEEATGVKVNYVIGPRRAGDVEQVYADVTKANRVLEWSARRSLAESLRDAWNWQKKLI</sequence>
<evidence type="ECO:0000256" key="6">
    <source>
        <dbReference type="ARBA" id="ARBA00018569"/>
    </source>
</evidence>
<evidence type="ECO:0000256" key="1">
    <source>
        <dbReference type="ARBA" id="ARBA00000083"/>
    </source>
</evidence>
<organism evidence="11 12">
    <name type="scientific">Spirosoma linguale (strain ATCC 33905 / DSM 74 / LMG 10896 / Claus 1)</name>
    <dbReference type="NCBI Taxonomy" id="504472"/>
    <lineage>
        <taxon>Bacteria</taxon>
        <taxon>Pseudomonadati</taxon>
        <taxon>Bacteroidota</taxon>
        <taxon>Cytophagia</taxon>
        <taxon>Cytophagales</taxon>
        <taxon>Cytophagaceae</taxon>
        <taxon>Spirosoma</taxon>
    </lineage>
</organism>
<dbReference type="GO" id="GO:0005829">
    <property type="term" value="C:cytosol"/>
    <property type="evidence" value="ECO:0007669"/>
    <property type="project" value="TreeGrafter"/>
</dbReference>
<evidence type="ECO:0000256" key="7">
    <source>
        <dbReference type="ARBA" id="ARBA00023027"/>
    </source>
</evidence>
<evidence type="ECO:0000256" key="4">
    <source>
        <dbReference type="ARBA" id="ARBA00007637"/>
    </source>
</evidence>
<dbReference type="Gene3D" id="3.40.50.720">
    <property type="entry name" value="NAD(P)-binding Rossmann-like Domain"/>
    <property type="match status" value="1"/>
</dbReference>
<dbReference type="HOGENOM" id="CLU_007383_1_10_10"/>
<dbReference type="GO" id="GO:0003978">
    <property type="term" value="F:UDP-glucose 4-epimerase activity"/>
    <property type="evidence" value="ECO:0007669"/>
    <property type="project" value="UniProtKB-UniRule"/>
</dbReference>
<dbReference type="Proteomes" id="UP000002028">
    <property type="component" value="Chromosome"/>
</dbReference>
<keyword evidence="8 9" id="KW-0413">Isomerase</keyword>
<proteinExistence type="inferred from homology"/>
<dbReference type="EC" id="5.1.3.2" evidence="5 9"/>
<evidence type="ECO:0000256" key="2">
    <source>
        <dbReference type="ARBA" id="ARBA00001911"/>
    </source>
</evidence>
<comment type="pathway">
    <text evidence="3 9">Carbohydrate metabolism; galactose metabolism.</text>
</comment>
<dbReference type="PANTHER" id="PTHR43725">
    <property type="entry name" value="UDP-GLUCOSE 4-EPIMERASE"/>
    <property type="match status" value="1"/>
</dbReference>
<evidence type="ECO:0000313" key="11">
    <source>
        <dbReference type="EMBL" id="ADB41804.1"/>
    </source>
</evidence>
<accession>D2QSM2</accession>
<evidence type="ECO:0000256" key="8">
    <source>
        <dbReference type="ARBA" id="ARBA00023235"/>
    </source>
</evidence>
<dbReference type="NCBIfam" id="TIGR01179">
    <property type="entry name" value="galE"/>
    <property type="match status" value="1"/>
</dbReference>
<keyword evidence="9" id="KW-0119">Carbohydrate metabolism</keyword>
<comment type="catalytic activity">
    <reaction evidence="1 9">
        <text>UDP-alpha-D-glucose = UDP-alpha-D-galactose</text>
        <dbReference type="Rhea" id="RHEA:22168"/>
        <dbReference type="ChEBI" id="CHEBI:58885"/>
        <dbReference type="ChEBI" id="CHEBI:66914"/>
        <dbReference type="EC" id="5.1.3.2"/>
    </reaction>
</comment>
<dbReference type="eggNOG" id="COG1087">
    <property type="taxonomic scope" value="Bacteria"/>
</dbReference>
<evidence type="ECO:0000256" key="9">
    <source>
        <dbReference type="RuleBase" id="RU366046"/>
    </source>
</evidence>
<dbReference type="KEGG" id="sli:Slin_5839"/>